<dbReference type="EMBL" id="QETF01000009">
    <property type="protein sequence ID" value="PWG16848.1"/>
    <property type="molecule type" value="Genomic_DNA"/>
</dbReference>
<evidence type="ECO:0000313" key="2">
    <source>
        <dbReference type="Proteomes" id="UP000245293"/>
    </source>
</evidence>
<gene>
    <name evidence="1" type="ORF">DFK10_09990</name>
</gene>
<proteinExistence type="predicted"/>
<keyword evidence="2" id="KW-1185">Reference proteome</keyword>
<dbReference type="OrthoDB" id="7769278at2"/>
<dbReference type="Proteomes" id="UP000245293">
    <property type="component" value="Unassembled WGS sequence"/>
</dbReference>
<dbReference type="AlphaFoldDB" id="A0A2V1P4X4"/>
<comment type="caution">
    <text evidence="1">The sequence shown here is derived from an EMBL/GenBank/DDBJ whole genome shotgun (WGS) entry which is preliminary data.</text>
</comment>
<reference evidence="2" key="1">
    <citation type="submission" date="2018-05" db="EMBL/GenBank/DDBJ databases">
        <authorList>
            <person name="Du Z."/>
            <person name="Wang X."/>
        </authorList>
    </citation>
    <scope>NUCLEOTIDE SEQUENCE [LARGE SCALE GENOMIC DNA]</scope>
    <source>
        <strain evidence="2">WDS4C29</strain>
    </source>
</reference>
<accession>A0A2V1P4X4</accession>
<protein>
    <submittedName>
        <fullName evidence="1">Uncharacterized protein</fullName>
    </submittedName>
</protein>
<organism evidence="1 2">
    <name type="scientific">Salibaculum griseiflavum</name>
    <dbReference type="NCBI Taxonomy" id="1914409"/>
    <lineage>
        <taxon>Bacteria</taxon>
        <taxon>Pseudomonadati</taxon>
        <taxon>Pseudomonadota</taxon>
        <taxon>Alphaproteobacteria</taxon>
        <taxon>Rhodobacterales</taxon>
        <taxon>Roseobacteraceae</taxon>
        <taxon>Salibaculum</taxon>
    </lineage>
</organism>
<sequence>MLRPSLKYSLVSAFTKQPDLPAFEGEALVFGSAPDPILPRETEPETKLVSVNASQASLDRFFDDPPDFTFMRSNFVRNRQVDTEMVSALANRRTKRLLLVCTEGLNKTQEELSAQLAPNLKILGEAGYLFDACTLLSNAQRHLVINQAVEGRRRALKSRKVTSMGVFAAAACLHMGARRVTIAGISLNQSGHSYSGSALPRAHVTRDQQVLRLLAKRYGNRIVSTDASLCELTGVQPYDGPVRTD</sequence>
<evidence type="ECO:0000313" key="1">
    <source>
        <dbReference type="EMBL" id="PWG16848.1"/>
    </source>
</evidence>
<name>A0A2V1P4X4_9RHOB</name>
<dbReference type="RefSeq" id="WP_109388885.1">
    <property type="nucleotide sequence ID" value="NZ_QETF01000009.1"/>
</dbReference>